<dbReference type="AlphaFoldDB" id="X1RQD7"/>
<feature type="non-terminal residue" evidence="1">
    <location>
        <position position="89"/>
    </location>
</feature>
<sequence>MWKQTTKIERNLKIFKEELDDFLPKKILDFHTHICPRVAVPSDIEDAINAGGNKLTEYTMDELKEDLKNLYPERDCYAVCFGVPDKQLD</sequence>
<protein>
    <submittedName>
        <fullName evidence="1">Uncharacterized protein</fullName>
    </submittedName>
</protein>
<organism evidence="1">
    <name type="scientific">marine sediment metagenome</name>
    <dbReference type="NCBI Taxonomy" id="412755"/>
    <lineage>
        <taxon>unclassified sequences</taxon>
        <taxon>metagenomes</taxon>
        <taxon>ecological metagenomes</taxon>
    </lineage>
</organism>
<proteinExistence type="predicted"/>
<reference evidence="1" key="1">
    <citation type="journal article" date="2014" name="Front. Microbiol.">
        <title>High frequency of phylogenetically diverse reductive dehalogenase-homologous genes in deep subseafloor sedimentary metagenomes.</title>
        <authorList>
            <person name="Kawai M."/>
            <person name="Futagami T."/>
            <person name="Toyoda A."/>
            <person name="Takaki Y."/>
            <person name="Nishi S."/>
            <person name="Hori S."/>
            <person name="Arai W."/>
            <person name="Tsubouchi T."/>
            <person name="Morono Y."/>
            <person name="Uchiyama I."/>
            <person name="Ito T."/>
            <person name="Fujiyama A."/>
            <person name="Inagaki F."/>
            <person name="Takami H."/>
        </authorList>
    </citation>
    <scope>NUCLEOTIDE SEQUENCE</scope>
    <source>
        <strain evidence="1">Expedition CK06-06</strain>
    </source>
</reference>
<evidence type="ECO:0000313" key="1">
    <source>
        <dbReference type="EMBL" id="GAI82868.1"/>
    </source>
</evidence>
<dbReference type="EMBL" id="BARW01005752">
    <property type="protein sequence ID" value="GAI82868.1"/>
    <property type="molecule type" value="Genomic_DNA"/>
</dbReference>
<comment type="caution">
    <text evidence="1">The sequence shown here is derived from an EMBL/GenBank/DDBJ whole genome shotgun (WGS) entry which is preliminary data.</text>
</comment>
<name>X1RQD7_9ZZZZ</name>
<gene>
    <name evidence="1" type="ORF">S12H4_12253</name>
</gene>
<accession>X1RQD7</accession>